<feature type="non-terminal residue" evidence="1">
    <location>
        <position position="52"/>
    </location>
</feature>
<sequence length="52" mass="5903">CLALECKIQVSRMPKRAAPLSSGAFSSWCAAVTYHLHKWGFHEAIFREIKII</sequence>
<proteinExistence type="predicted"/>
<dbReference type="EMBL" id="KL323321">
    <property type="protein sequence ID" value="KFP55420.1"/>
    <property type="molecule type" value="Genomic_DNA"/>
</dbReference>
<dbReference type="Proteomes" id="UP000053745">
    <property type="component" value="Unassembled WGS sequence"/>
</dbReference>
<evidence type="ECO:0000313" key="1">
    <source>
        <dbReference type="EMBL" id="KFP55420.1"/>
    </source>
</evidence>
<evidence type="ECO:0000313" key="2">
    <source>
        <dbReference type="Proteomes" id="UP000053745"/>
    </source>
</evidence>
<accession>A0A091LFY1</accession>
<organism evidence="1 2">
    <name type="scientific">Cathartes aura</name>
    <name type="common">Turkey vulture</name>
    <name type="synonym">Vultur aura</name>
    <dbReference type="NCBI Taxonomy" id="43455"/>
    <lineage>
        <taxon>Eukaryota</taxon>
        <taxon>Metazoa</taxon>
        <taxon>Chordata</taxon>
        <taxon>Craniata</taxon>
        <taxon>Vertebrata</taxon>
        <taxon>Euteleostomi</taxon>
        <taxon>Archelosauria</taxon>
        <taxon>Archosauria</taxon>
        <taxon>Dinosauria</taxon>
        <taxon>Saurischia</taxon>
        <taxon>Theropoda</taxon>
        <taxon>Coelurosauria</taxon>
        <taxon>Aves</taxon>
        <taxon>Neognathae</taxon>
        <taxon>Neoaves</taxon>
        <taxon>Telluraves</taxon>
        <taxon>Accipitrimorphae</taxon>
        <taxon>Accipitriformes</taxon>
        <taxon>Cathartidae</taxon>
        <taxon>Cathartes</taxon>
    </lineage>
</organism>
<feature type="non-terminal residue" evidence="1">
    <location>
        <position position="1"/>
    </location>
</feature>
<dbReference type="OrthoDB" id="10445772at2759"/>
<reference evidence="1 2" key="1">
    <citation type="submission" date="2014-04" db="EMBL/GenBank/DDBJ databases">
        <title>Genome evolution of avian class.</title>
        <authorList>
            <person name="Zhang G."/>
            <person name="Li C."/>
        </authorList>
    </citation>
    <scope>NUCLEOTIDE SEQUENCE [LARGE SCALE GENOMIC DNA]</scope>
    <source>
        <strain evidence="1">BGI_N323</strain>
    </source>
</reference>
<dbReference type="AlphaFoldDB" id="A0A091LFY1"/>
<keyword evidence="2" id="KW-1185">Reference proteome</keyword>
<gene>
    <name evidence="1" type="ORF">N323_09466</name>
</gene>
<protein>
    <submittedName>
        <fullName evidence="1">Uncharacterized protein</fullName>
    </submittedName>
</protein>
<name>A0A091LFY1_CATAU</name>